<gene>
    <name evidence="2" type="ORF">D8780_06175</name>
</gene>
<organism evidence="2 3">
    <name type="scientific">Notoacmeibacter ruber</name>
    <dbReference type="NCBI Taxonomy" id="2670375"/>
    <lineage>
        <taxon>Bacteria</taxon>
        <taxon>Pseudomonadati</taxon>
        <taxon>Pseudomonadota</taxon>
        <taxon>Alphaproteobacteria</taxon>
        <taxon>Hyphomicrobiales</taxon>
        <taxon>Notoacmeibacteraceae</taxon>
        <taxon>Notoacmeibacter</taxon>
    </lineage>
</organism>
<feature type="chain" id="PRO_5017983620" evidence="1">
    <location>
        <begin position="26"/>
        <end position="143"/>
    </location>
</feature>
<feature type="signal peptide" evidence="1">
    <location>
        <begin position="1"/>
        <end position="25"/>
    </location>
</feature>
<keyword evidence="3" id="KW-1185">Reference proteome</keyword>
<protein>
    <submittedName>
        <fullName evidence="2">Uncharacterized protein</fullName>
    </submittedName>
</protein>
<proteinExistence type="predicted"/>
<evidence type="ECO:0000313" key="3">
    <source>
        <dbReference type="Proteomes" id="UP000281094"/>
    </source>
</evidence>
<dbReference type="Proteomes" id="UP000281094">
    <property type="component" value="Unassembled WGS sequence"/>
</dbReference>
<dbReference type="AlphaFoldDB" id="A0A3L7JBN5"/>
<dbReference type="RefSeq" id="WP_121644817.1">
    <property type="nucleotide sequence ID" value="NZ_RCWN01000001.1"/>
</dbReference>
<keyword evidence="1" id="KW-0732">Signal</keyword>
<accession>A0A3L7JBN5</accession>
<dbReference type="EMBL" id="RCWN01000001">
    <property type="protein sequence ID" value="RLQ87854.1"/>
    <property type="molecule type" value="Genomic_DNA"/>
</dbReference>
<evidence type="ECO:0000256" key="1">
    <source>
        <dbReference type="SAM" id="SignalP"/>
    </source>
</evidence>
<reference evidence="2 3" key="1">
    <citation type="submission" date="2018-10" db="EMBL/GenBank/DDBJ databases">
        <title>Notoacmeibacter sp. M2BS9Y-3-1, whole genome shotgun sequence.</title>
        <authorList>
            <person name="Tuo L."/>
        </authorList>
    </citation>
    <scope>NUCLEOTIDE SEQUENCE [LARGE SCALE GENOMIC DNA]</scope>
    <source>
        <strain evidence="2 3">M2BS9Y-3-1</strain>
    </source>
</reference>
<sequence>MMKSLLKCVAMTTICSFPGVGFASAETTVPDSMIGTWDISRAACLGDAEAGRMQVSQDRLDFWYGHADFAELVRTGPVLFIATDLFQEGTVEPGPSREYYRIEQRDGPDRIAFNVKGKEPRILVRCDYDGLRPPRQEPAPAAN</sequence>
<evidence type="ECO:0000313" key="2">
    <source>
        <dbReference type="EMBL" id="RLQ87854.1"/>
    </source>
</evidence>
<name>A0A3L7JBN5_9HYPH</name>
<comment type="caution">
    <text evidence="2">The sequence shown here is derived from an EMBL/GenBank/DDBJ whole genome shotgun (WGS) entry which is preliminary data.</text>
</comment>